<feature type="region of interest" description="Disordered" evidence="1">
    <location>
        <begin position="493"/>
        <end position="542"/>
    </location>
</feature>
<feature type="compositionally biased region" description="Basic residues" evidence="1">
    <location>
        <begin position="57"/>
        <end position="67"/>
    </location>
</feature>
<keyword evidence="2" id="KW-0732">Signal</keyword>
<gene>
    <name evidence="3" type="ORF">VTL71DRAFT_6121</name>
</gene>
<name>A0ABR4C151_9HELO</name>
<keyword evidence="4" id="KW-1185">Reference proteome</keyword>
<evidence type="ECO:0000256" key="2">
    <source>
        <dbReference type="SAM" id="SignalP"/>
    </source>
</evidence>
<feature type="signal peptide" evidence="2">
    <location>
        <begin position="1"/>
        <end position="18"/>
    </location>
</feature>
<evidence type="ECO:0000256" key="1">
    <source>
        <dbReference type="SAM" id="MobiDB-lite"/>
    </source>
</evidence>
<reference evidence="3 4" key="1">
    <citation type="journal article" date="2024" name="Commun. Biol.">
        <title>Comparative genomic analysis of thermophilic fungi reveals convergent evolutionary adaptations and gene losses.</title>
        <authorList>
            <person name="Steindorff A.S."/>
            <person name="Aguilar-Pontes M.V."/>
            <person name="Robinson A.J."/>
            <person name="Andreopoulos B."/>
            <person name="LaButti K."/>
            <person name="Kuo A."/>
            <person name="Mondo S."/>
            <person name="Riley R."/>
            <person name="Otillar R."/>
            <person name="Haridas S."/>
            <person name="Lipzen A."/>
            <person name="Grimwood J."/>
            <person name="Schmutz J."/>
            <person name="Clum A."/>
            <person name="Reid I.D."/>
            <person name="Moisan M.C."/>
            <person name="Butler G."/>
            <person name="Nguyen T.T.M."/>
            <person name="Dewar K."/>
            <person name="Conant G."/>
            <person name="Drula E."/>
            <person name="Henrissat B."/>
            <person name="Hansel C."/>
            <person name="Singer S."/>
            <person name="Hutchinson M.I."/>
            <person name="de Vries R.P."/>
            <person name="Natvig D.O."/>
            <person name="Powell A.J."/>
            <person name="Tsang A."/>
            <person name="Grigoriev I.V."/>
        </authorList>
    </citation>
    <scope>NUCLEOTIDE SEQUENCE [LARGE SCALE GENOMIC DNA]</scope>
    <source>
        <strain evidence="3 4">CBS 494.80</strain>
    </source>
</reference>
<accession>A0ABR4C151</accession>
<comment type="caution">
    <text evidence="3">The sequence shown here is derived from an EMBL/GenBank/DDBJ whole genome shotgun (WGS) entry which is preliminary data.</text>
</comment>
<feature type="chain" id="PRO_5045949490" evidence="2">
    <location>
        <begin position="19"/>
        <end position="542"/>
    </location>
</feature>
<evidence type="ECO:0000313" key="3">
    <source>
        <dbReference type="EMBL" id="KAL2063049.1"/>
    </source>
</evidence>
<sequence>MKLTAVIAAAVLAYTASSAPVTQHDAHEITSTIKHHKYKYPFQQPSRKRPIYDFRKQGNRPRPHRPVGMKAPPVPQADGDVGEMPVTVAPNGKPASMKAIPRSLADEELGPIPVSVAPNGFIVPASNFQPSSLTGGALEDPFHISEIAKSDSQESVAHDKLESRAVMWKPNEISNYHVGVKIDIKNSIVELKDKLDYLNARGLVTVSQANQRIDELANVIASRLRLNFVANDPKFNEMLTALREHVVSAIGNQNASVANAPLTEAQQAEQDTELANLHAHYILKGLQEKLLLLARAGKLDKRLGNISITQARQIIKATPALSQKDLDAYEVQLKLLENAVPAMVKKKLSDIPATAVSLMPVPDSPLKSDFKLPGEDNPSIEPFVEEFASEFESTEFTDETPSATANIEKRSAWSITPVTILSHVIKMWNYDSPHPKRDTNTTVVNITTTPTPAVSHEGSFWIDYGAPECVNIIMDEDLDQAKLAQFESCEDKFEPEVEEPSDSEELHEAEKAEKGSVEAREAEKHSYEIETDESEWGRGVIN</sequence>
<proteinExistence type="predicted"/>
<protein>
    <submittedName>
        <fullName evidence="3">Uncharacterized protein</fullName>
    </submittedName>
</protein>
<organism evidence="3 4">
    <name type="scientific">Oculimacula yallundae</name>
    <dbReference type="NCBI Taxonomy" id="86028"/>
    <lineage>
        <taxon>Eukaryota</taxon>
        <taxon>Fungi</taxon>
        <taxon>Dikarya</taxon>
        <taxon>Ascomycota</taxon>
        <taxon>Pezizomycotina</taxon>
        <taxon>Leotiomycetes</taxon>
        <taxon>Helotiales</taxon>
        <taxon>Ploettnerulaceae</taxon>
        <taxon>Oculimacula</taxon>
    </lineage>
</organism>
<dbReference type="EMBL" id="JAZHXI010000016">
    <property type="protein sequence ID" value="KAL2063049.1"/>
    <property type="molecule type" value="Genomic_DNA"/>
</dbReference>
<feature type="compositionally biased region" description="Basic and acidic residues" evidence="1">
    <location>
        <begin position="504"/>
        <end position="528"/>
    </location>
</feature>
<feature type="region of interest" description="Disordered" evidence="1">
    <location>
        <begin position="57"/>
        <end position="81"/>
    </location>
</feature>
<dbReference type="Proteomes" id="UP001595075">
    <property type="component" value="Unassembled WGS sequence"/>
</dbReference>
<evidence type="ECO:0000313" key="4">
    <source>
        <dbReference type="Proteomes" id="UP001595075"/>
    </source>
</evidence>